<name>A0A1Q2ZU54_ZYGRO</name>
<feature type="region of interest" description="Disordered" evidence="1">
    <location>
        <begin position="84"/>
        <end position="117"/>
    </location>
</feature>
<dbReference type="OrthoDB" id="6513042at2759"/>
<reference evidence="3 4" key="1">
    <citation type="submission" date="2016-08" db="EMBL/GenBank/DDBJ databases">
        <title>Draft genome sequence of allopolyploid Zygosaccharomyces rouxii.</title>
        <authorList>
            <person name="Watanabe J."/>
            <person name="Uehara K."/>
            <person name="Mogi Y."/>
            <person name="Tsukioka Y."/>
        </authorList>
    </citation>
    <scope>NUCLEOTIDE SEQUENCE [LARGE SCALE GENOMIC DNA]</scope>
    <source>
        <strain evidence="3 4">NBRC 110957</strain>
    </source>
</reference>
<dbReference type="Pfam" id="PF10382">
    <property type="entry name" value="ZGRF1-like_N"/>
    <property type="match status" value="1"/>
</dbReference>
<dbReference type="InterPro" id="IPR018838">
    <property type="entry name" value="ZGRF1-like_N"/>
</dbReference>
<proteinExistence type="predicted"/>
<accession>A0A1Q2ZU54</accession>
<dbReference type="Proteomes" id="UP000187013">
    <property type="component" value="Unassembled WGS sequence"/>
</dbReference>
<comment type="caution">
    <text evidence="3">The sequence shown here is derived from an EMBL/GenBank/DDBJ whole genome shotgun (WGS) entry which is preliminary data.</text>
</comment>
<dbReference type="AlphaFoldDB" id="A0A1Q2ZU54"/>
<protein>
    <recommendedName>
        <fullName evidence="2">5'-3' DNA helicase ZGRF1-like N-terminal domain-containing protein</fullName>
    </recommendedName>
</protein>
<evidence type="ECO:0000313" key="4">
    <source>
        <dbReference type="Proteomes" id="UP000187013"/>
    </source>
</evidence>
<gene>
    <name evidence="3" type="ORF">ZYGR_0A05570</name>
</gene>
<organism evidence="3 4">
    <name type="scientific">Zygosaccharomyces rouxii</name>
    <dbReference type="NCBI Taxonomy" id="4956"/>
    <lineage>
        <taxon>Eukaryota</taxon>
        <taxon>Fungi</taxon>
        <taxon>Dikarya</taxon>
        <taxon>Ascomycota</taxon>
        <taxon>Saccharomycotina</taxon>
        <taxon>Saccharomycetes</taxon>
        <taxon>Saccharomycetales</taxon>
        <taxon>Saccharomycetaceae</taxon>
        <taxon>Zygosaccharomyces</taxon>
    </lineage>
</organism>
<sequence length="147" mass="16774">MGGEYECQYSNDQIRKKHKCWHDGKLKLRSDGKVVLCDEDGSKLSVKREMGKWLDPKKFNQEFQFCSRFVVAITSLDEKPSLALPMRPFKTPRTLPIGRPATPAKPAAPAGPARPARRTKVLQLQQSQIPSRTRARIRHVQVEPIRI</sequence>
<feature type="domain" description="5'-3' DNA helicase ZGRF1-like N-terminal" evidence="2">
    <location>
        <begin position="4"/>
        <end position="46"/>
    </location>
</feature>
<feature type="compositionally biased region" description="Low complexity" evidence="1">
    <location>
        <begin position="98"/>
        <end position="114"/>
    </location>
</feature>
<evidence type="ECO:0000256" key="1">
    <source>
        <dbReference type="SAM" id="MobiDB-lite"/>
    </source>
</evidence>
<dbReference type="EMBL" id="BDGX01000001">
    <property type="protein sequence ID" value="GAV46959.1"/>
    <property type="molecule type" value="Genomic_DNA"/>
</dbReference>
<evidence type="ECO:0000259" key="2">
    <source>
        <dbReference type="Pfam" id="PF10382"/>
    </source>
</evidence>
<evidence type="ECO:0000313" key="3">
    <source>
        <dbReference type="EMBL" id="GAV46959.1"/>
    </source>
</evidence>